<evidence type="ECO:0000256" key="3">
    <source>
        <dbReference type="ARBA" id="ARBA00022448"/>
    </source>
</evidence>
<comment type="subcellular location">
    <subcellularLocation>
        <location evidence="1 8">Cell membrane</location>
        <topology evidence="1 8">Multi-pass membrane protein</topology>
    </subcellularLocation>
</comment>
<keyword evidence="6 8" id="KW-1133">Transmembrane helix</keyword>
<organism evidence="10">
    <name type="scientific">Paenibacillus sp. SYP-B3998</name>
    <dbReference type="NCBI Taxonomy" id="2678564"/>
    <lineage>
        <taxon>Bacteria</taxon>
        <taxon>Bacillati</taxon>
        <taxon>Bacillota</taxon>
        <taxon>Bacilli</taxon>
        <taxon>Bacillales</taxon>
        <taxon>Paenibacillaceae</taxon>
        <taxon>Paenibacillus</taxon>
    </lineage>
</organism>
<feature type="domain" description="ABC transmembrane type-1" evidence="9">
    <location>
        <begin position="16"/>
        <end position="210"/>
    </location>
</feature>
<sequence>MWNKFLEDADLYVKSINETVIMVGYSLVISSIIGLLLGVMLVVLRPGHIYANSGIYYILNTVINIIRSIPFIIIMVAILPLTKWIVGTTIGVKGAIVPLVFYTAPYISRLMETALLEVDPGVIEAYQAMGASRGQIIFRVMLKEARPAMILGFAIATIGLVGASAMAGVMGAGGLGDVAIRFGYQRWEPDVMYISVIMLVIMVQIVQSFGNWISKRLRK</sequence>
<dbReference type="InterPro" id="IPR000515">
    <property type="entry name" value="MetI-like"/>
</dbReference>
<dbReference type="InterPro" id="IPR035906">
    <property type="entry name" value="MetI-like_sf"/>
</dbReference>
<feature type="transmembrane region" description="Helical" evidence="8">
    <location>
        <begin position="148"/>
        <end position="171"/>
    </location>
</feature>
<dbReference type="AlphaFoldDB" id="A0A6G4A0V3"/>
<dbReference type="PANTHER" id="PTHR30450:SF14">
    <property type="entry name" value="TRANSPORTER, PERMEASE PROTEIN, PUTATIVE-RELATED"/>
    <property type="match status" value="1"/>
</dbReference>
<dbReference type="PROSITE" id="PS50928">
    <property type="entry name" value="ABC_TM1"/>
    <property type="match status" value="1"/>
</dbReference>
<evidence type="ECO:0000259" key="9">
    <source>
        <dbReference type="PROSITE" id="PS50928"/>
    </source>
</evidence>
<evidence type="ECO:0000256" key="8">
    <source>
        <dbReference type="RuleBase" id="RU363032"/>
    </source>
</evidence>
<feature type="transmembrane region" description="Helical" evidence="8">
    <location>
        <begin position="56"/>
        <end position="78"/>
    </location>
</feature>
<evidence type="ECO:0000256" key="6">
    <source>
        <dbReference type="ARBA" id="ARBA00022989"/>
    </source>
</evidence>
<protein>
    <submittedName>
        <fullName evidence="10">ABC transporter permease</fullName>
    </submittedName>
</protein>
<evidence type="ECO:0000256" key="1">
    <source>
        <dbReference type="ARBA" id="ARBA00004651"/>
    </source>
</evidence>
<dbReference type="Gene3D" id="1.10.3720.10">
    <property type="entry name" value="MetI-like"/>
    <property type="match status" value="1"/>
</dbReference>
<comment type="caution">
    <text evidence="10">The sequence shown here is derived from an EMBL/GenBank/DDBJ whole genome shotgun (WGS) entry which is preliminary data.</text>
</comment>
<reference evidence="10" key="1">
    <citation type="submission" date="2020-02" db="EMBL/GenBank/DDBJ databases">
        <authorList>
            <person name="Shen X.-R."/>
            <person name="Zhang Y.-X."/>
        </authorList>
    </citation>
    <scope>NUCLEOTIDE SEQUENCE</scope>
    <source>
        <strain evidence="10">SYP-B3998</strain>
    </source>
</reference>
<evidence type="ECO:0000313" key="10">
    <source>
        <dbReference type="EMBL" id="NEW07564.1"/>
    </source>
</evidence>
<gene>
    <name evidence="10" type="ORF">GK047_16275</name>
</gene>
<keyword evidence="5 8" id="KW-0812">Transmembrane</keyword>
<dbReference type="GO" id="GO:0048473">
    <property type="term" value="P:D-methionine transmembrane transport"/>
    <property type="evidence" value="ECO:0007669"/>
    <property type="project" value="TreeGrafter"/>
</dbReference>
<evidence type="ECO:0000256" key="4">
    <source>
        <dbReference type="ARBA" id="ARBA00022475"/>
    </source>
</evidence>
<comment type="similarity">
    <text evidence="2">Belongs to the binding-protein-dependent transport system permease family. CysTW subfamily.</text>
</comment>
<keyword evidence="3 8" id="KW-0813">Transport</keyword>
<keyword evidence="7 8" id="KW-0472">Membrane</keyword>
<feature type="transmembrane region" description="Helical" evidence="8">
    <location>
        <begin position="191"/>
        <end position="213"/>
    </location>
</feature>
<accession>A0A6G4A0V3</accession>
<name>A0A6G4A0V3_9BACL</name>
<dbReference type="PANTHER" id="PTHR30450">
    <property type="entry name" value="ABC TRANSPORTER PERMEASE"/>
    <property type="match status" value="1"/>
</dbReference>
<dbReference type="Pfam" id="PF00528">
    <property type="entry name" value="BPD_transp_1"/>
    <property type="match status" value="1"/>
</dbReference>
<dbReference type="EMBL" id="JAAIKC010000005">
    <property type="protein sequence ID" value="NEW07564.1"/>
    <property type="molecule type" value="Genomic_DNA"/>
</dbReference>
<feature type="transmembrane region" description="Helical" evidence="8">
    <location>
        <begin position="20"/>
        <end position="44"/>
    </location>
</feature>
<feature type="transmembrane region" description="Helical" evidence="8">
    <location>
        <begin position="84"/>
        <end position="104"/>
    </location>
</feature>
<dbReference type="CDD" id="cd06261">
    <property type="entry name" value="TM_PBP2"/>
    <property type="match status" value="1"/>
</dbReference>
<dbReference type="GO" id="GO:0005886">
    <property type="term" value="C:plasma membrane"/>
    <property type="evidence" value="ECO:0007669"/>
    <property type="project" value="UniProtKB-SubCell"/>
</dbReference>
<proteinExistence type="inferred from homology"/>
<dbReference type="SUPFAM" id="SSF161098">
    <property type="entry name" value="MetI-like"/>
    <property type="match status" value="1"/>
</dbReference>
<evidence type="ECO:0000256" key="7">
    <source>
        <dbReference type="ARBA" id="ARBA00023136"/>
    </source>
</evidence>
<evidence type="ECO:0000256" key="2">
    <source>
        <dbReference type="ARBA" id="ARBA00007069"/>
    </source>
</evidence>
<dbReference type="FunFam" id="1.10.3720.10:FF:000002">
    <property type="entry name" value="D-methionine ABC transporter permease MetI"/>
    <property type="match status" value="1"/>
</dbReference>
<dbReference type="RefSeq" id="WP_163948729.1">
    <property type="nucleotide sequence ID" value="NZ_JAAIKC010000005.1"/>
</dbReference>
<keyword evidence="4" id="KW-1003">Cell membrane</keyword>
<evidence type="ECO:0000256" key="5">
    <source>
        <dbReference type="ARBA" id="ARBA00022692"/>
    </source>
</evidence>
<dbReference type="InterPro" id="IPR051322">
    <property type="entry name" value="AA_ABC_Transporter_Permease"/>
</dbReference>